<evidence type="ECO:0000256" key="2">
    <source>
        <dbReference type="ARBA" id="ARBA00022723"/>
    </source>
</evidence>
<proteinExistence type="inferred from homology"/>
<keyword evidence="5" id="KW-0186">Copper</keyword>
<evidence type="ECO:0000256" key="1">
    <source>
        <dbReference type="ARBA" id="ARBA00001973"/>
    </source>
</evidence>
<evidence type="ECO:0000256" key="13">
    <source>
        <dbReference type="SAM" id="MobiDB-lite"/>
    </source>
</evidence>
<evidence type="ECO:0000256" key="9">
    <source>
        <dbReference type="ARBA" id="ARBA00023326"/>
    </source>
</evidence>
<dbReference type="PANTHER" id="PTHR33353:SF6">
    <property type="entry name" value="ENDOGLUCANASE IV"/>
    <property type="match status" value="1"/>
</dbReference>
<evidence type="ECO:0000256" key="7">
    <source>
        <dbReference type="ARBA" id="ARBA00023157"/>
    </source>
</evidence>
<accession>A0A9P5XZJ4</accession>
<feature type="compositionally biased region" description="Gly residues" evidence="13">
    <location>
        <begin position="150"/>
        <end position="162"/>
    </location>
</feature>
<dbReference type="InterPro" id="IPR049892">
    <property type="entry name" value="AA9"/>
</dbReference>
<dbReference type="GO" id="GO:0016787">
    <property type="term" value="F:hydrolase activity"/>
    <property type="evidence" value="ECO:0007669"/>
    <property type="project" value="UniProtKB-KW"/>
</dbReference>
<keyword evidence="3" id="KW-0136">Cellulose degradation</keyword>
<evidence type="ECO:0000256" key="10">
    <source>
        <dbReference type="ARBA" id="ARBA00044502"/>
    </source>
</evidence>
<dbReference type="InterPro" id="IPR005103">
    <property type="entry name" value="AA9_LPMO"/>
</dbReference>
<dbReference type="GO" id="GO:0030245">
    <property type="term" value="P:cellulose catabolic process"/>
    <property type="evidence" value="ECO:0007669"/>
    <property type="project" value="UniProtKB-KW"/>
</dbReference>
<evidence type="ECO:0000313" key="15">
    <source>
        <dbReference type="EMBL" id="KAF9458540.1"/>
    </source>
</evidence>
<evidence type="ECO:0000256" key="12">
    <source>
        <dbReference type="ARBA" id="ARBA00047174"/>
    </source>
</evidence>
<keyword evidence="2" id="KW-0479">Metal-binding</keyword>
<dbReference type="Pfam" id="PF03443">
    <property type="entry name" value="AA9"/>
    <property type="match status" value="1"/>
</dbReference>
<comment type="caution">
    <text evidence="15">The sequence shown here is derived from an EMBL/GenBank/DDBJ whole genome shotgun (WGS) entry which is preliminary data.</text>
</comment>
<keyword evidence="6" id="KW-0503">Monooxygenase</keyword>
<keyword evidence="4" id="KW-0560">Oxidoreductase</keyword>
<keyword evidence="15" id="KW-0378">Hydrolase</keyword>
<comment type="similarity">
    <text evidence="10">Belongs to the polysaccharide monooxygenase AA9 family.</text>
</comment>
<evidence type="ECO:0000313" key="16">
    <source>
        <dbReference type="Proteomes" id="UP000807353"/>
    </source>
</evidence>
<dbReference type="EMBL" id="MU150337">
    <property type="protein sequence ID" value="KAF9458540.1"/>
    <property type="molecule type" value="Genomic_DNA"/>
</dbReference>
<dbReference type="PANTHER" id="PTHR33353">
    <property type="entry name" value="PUTATIVE (AFU_ORTHOLOGUE AFUA_1G12560)-RELATED"/>
    <property type="match status" value="1"/>
</dbReference>
<dbReference type="GO" id="GO:0046872">
    <property type="term" value="F:metal ion binding"/>
    <property type="evidence" value="ECO:0007669"/>
    <property type="project" value="UniProtKB-KW"/>
</dbReference>
<comment type="catalytic activity">
    <reaction evidence="11">
        <text>[(1-&gt;4)-beta-D-glucosyl]n+m + reduced acceptor + O2 = 4-dehydro-beta-D-glucosyl-[(1-&gt;4)-beta-D-glucosyl]n-1 + [(1-&gt;4)-beta-D-glucosyl]m + acceptor + H2O.</text>
        <dbReference type="EC" id="1.14.99.56"/>
    </reaction>
</comment>
<gene>
    <name evidence="15" type="ORF">BDZ94DRAFT_1270290</name>
</gene>
<keyword evidence="8" id="KW-0119">Carbohydrate metabolism</keyword>
<name>A0A9P5XZJ4_9AGAR</name>
<dbReference type="GO" id="GO:0004497">
    <property type="term" value="F:monooxygenase activity"/>
    <property type="evidence" value="ECO:0007669"/>
    <property type="project" value="UniProtKB-KW"/>
</dbReference>
<dbReference type="Proteomes" id="UP000807353">
    <property type="component" value="Unassembled WGS sequence"/>
</dbReference>
<evidence type="ECO:0000259" key="14">
    <source>
        <dbReference type="Pfam" id="PF03443"/>
    </source>
</evidence>
<dbReference type="CDD" id="cd21175">
    <property type="entry name" value="LPMO_AA9"/>
    <property type="match status" value="1"/>
</dbReference>
<feature type="domain" description="Auxiliary Activity family 9 catalytic" evidence="14">
    <location>
        <begin position="1"/>
        <end position="119"/>
    </location>
</feature>
<sequence>MLTYMASCGSTPCNKFDSQGAKWFKIDQVGRKSNGQWAQQDLMNGQTAKVTLPSTLAPGNYLIRHEIIALHLANSRGGAEFYPSCSQLKVGGSQTGAPAQNELVALPGAYSDDDPGIFDPDVFNPGSKYVFPGPAVAKFVGAASAGGTDGGNASGSGGGGGDAQTPAPSAPASKPKPTGSCKLKKKSASANVAARTVRPRHVSRVMRGLIGHSH</sequence>
<reference evidence="15" key="1">
    <citation type="submission" date="2020-11" db="EMBL/GenBank/DDBJ databases">
        <authorList>
            <consortium name="DOE Joint Genome Institute"/>
            <person name="Ahrendt S."/>
            <person name="Riley R."/>
            <person name="Andreopoulos W."/>
            <person name="Labutti K."/>
            <person name="Pangilinan J."/>
            <person name="Ruiz-Duenas F.J."/>
            <person name="Barrasa J.M."/>
            <person name="Sanchez-Garcia M."/>
            <person name="Camarero S."/>
            <person name="Miyauchi S."/>
            <person name="Serrano A."/>
            <person name="Linde D."/>
            <person name="Babiker R."/>
            <person name="Drula E."/>
            <person name="Ayuso-Fernandez I."/>
            <person name="Pacheco R."/>
            <person name="Padilla G."/>
            <person name="Ferreira P."/>
            <person name="Barriuso J."/>
            <person name="Kellner H."/>
            <person name="Castanera R."/>
            <person name="Alfaro M."/>
            <person name="Ramirez L."/>
            <person name="Pisabarro A.G."/>
            <person name="Kuo A."/>
            <person name="Tritt A."/>
            <person name="Lipzen A."/>
            <person name="He G."/>
            <person name="Yan M."/>
            <person name="Ng V."/>
            <person name="Cullen D."/>
            <person name="Martin F."/>
            <person name="Rosso M.-N."/>
            <person name="Henrissat B."/>
            <person name="Hibbett D."/>
            <person name="Martinez A.T."/>
            <person name="Grigoriev I.V."/>
        </authorList>
    </citation>
    <scope>NUCLEOTIDE SEQUENCE</scope>
    <source>
        <strain evidence="15">CBS 247.69</strain>
    </source>
</reference>
<feature type="compositionally biased region" description="Low complexity" evidence="13">
    <location>
        <begin position="166"/>
        <end position="177"/>
    </location>
</feature>
<keyword evidence="9" id="KW-0624">Polysaccharide degradation</keyword>
<comment type="cofactor">
    <cofactor evidence="1">
        <name>Cu(2+)</name>
        <dbReference type="ChEBI" id="CHEBI:29036"/>
    </cofactor>
</comment>
<evidence type="ECO:0000256" key="4">
    <source>
        <dbReference type="ARBA" id="ARBA00023002"/>
    </source>
</evidence>
<keyword evidence="16" id="KW-1185">Reference proteome</keyword>
<evidence type="ECO:0000256" key="11">
    <source>
        <dbReference type="ARBA" id="ARBA00045077"/>
    </source>
</evidence>
<evidence type="ECO:0000256" key="6">
    <source>
        <dbReference type="ARBA" id="ARBA00023033"/>
    </source>
</evidence>
<keyword evidence="7" id="KW-1015">Disulfide bond</keyword>
<evidence type="ECO:0000256" key="5">
    <source>
        <dbReference type="ARBA" id="ARBA00023008"/>
    </source>
</evidence>
<dbReference type="Gene3D" id="2.70.50.70">
    <property type="match status" value="1"/>
</dbReference>
<dbReference type="OrthoDB" id="4849160at2759"/>
<dbReference type="EC" id="1.14.99.56" evidence="12"/>
<dbReference type="AlphaFoldDB" id="A0A9P5XZJ4"/>
<evidence type="ECO:0000256" key="3">
    <source>
        <dbReference type="ARBA" id="ARBA00023001"/>
    </source>
</evidence>
<feature type="region of interest" description="Disordered" evidence="13">
    <location>
        <begin position="150"/>
        <end position="214"/>
    </location>
</feature>
<evidence type="ECO:0000256" key="8">
    <source>
        <dbReference type="ARBA" id="ARBA00023277"/>
    </source>
</evidence>
<organism evidence="15 16">
    <name type="scientific">Collybia nuda</name>
    <dbReference type="NCBI Taxonomy" id="64659"/>
    <lineage>
        <taxon>Eukaryota</taxon>
        <taxon>Fungi</taxon>
        <taxon>Dikarya</taxon>
        <taxon>Basidiomycota</taxon>
        <taxon>Agaricomycotina</taxon>
        <taxon>Agaricomycetes</taxon>
        <taxon>Agaricomycetidae</taxon>
        <taxon>Agaricales</taxon>
        <taxon>Tricholomatineae</taxon>
        <taxon>Clitocybaceae</taxon>
        <taxon>Collybia</taxon>
    </lineage>
</organism>
<protein>
    <recommendedName>
        <fullName evidence="12">lytic cellulose monooxygenase (C4-dehydrogenating)</fullName>
        <ecNumber evidence="12">1.14.99.56</ecNumber>
    </recommendedName>
</protein>